<feature type="domain" description="Solute-binding protein family 3/N-terminal" evidence="4">
    <location>
        <begin position="5"/>
        <end position="74"/>
    </location>
</feature>
<organism evidence="5 6">
    <name type="scientific">Campylobacter portucalensis</name>
    <dbReference type="NCBI Taxonomy" id="2608384"/>
    <lineage>
        <taxon>Bacteria</taxon>
        <taxon>Pseudomonadati</taxon>
        <taxon>Campylobacterota</taxon>
        <taxon>Epsilonproteobacteria</taxon>
        <taxon>Campylobacterales</taxon>
        <taxon>Campylobacteraceae</taxon>
        <taxon>Campylobacter</taxon>
    </lineage>
</organism>
<dbReference type="PANTHER" id="PTHR30085">
    <property type="entry name" value="AMINO ACID ABC TRANSPORTER PERMEASE"/>
    <property type="match status" value="1"/>
</dbReference>
<sequence>SQKRIKIGVRLSQPPFSVLDGNGNFEGFEVELAKKIGEKIIGRGAKIELVGVNANDRVKFLNDNVADLMIANFTQ</sequence>
<comment type="similarity">
    <text evidence="1">Belongs to the bacterial solute-binding protein 3 family.</text>
</comment>
<dbReference type="InterPro" id="IPR001638">
    <property type="entry name" value="Solute-binding_3/MltF_N"/>
</dbReference>
<dbReference type="PROSITE" id="PS01039">
    <property type="entry name" value="SBP_BACTERIAL_3"/>
    <property type="match status" value="1"/>
</dbReference>
<dbReference type="GO" id="GO:0006865">
    <property type="term" value="P:amino acid transport"/>
    <property type="evidence" value="ECO:0007669"/>
    <property type="project" value="TreeGrafter"/>
</dbReference>
<evidence type="ECO:0000256" key="3">
    <source>
        <dbReference type="ARBA" id="ARBA00022729"/>
    </source>
</evidence>
<feature type="non-terminal residue" evidence="5">
    <location>
        <position position="75"/>
    </location>
</feature>
<proteinExistence type="inferred from homology"/>
<comment type="caution">
    <text evidence="5">The sequence shown here is derived from an EMBL/GenBank/DDBJ whole genome shotgun (WGS) entry which is preliminary data.</text>
</comment>
<dbReference type="PANTHER" id="PTHR30085:SF6">
    <property type="entry name" value="ABC TRANSPORTER GLUTAMINE-BINDING PROTEIN GLNH"/>
    <property type="match status" value="1"/>
</dbReference>
<dbReference type="InterPro" id="IPR018313">
    <property type="entry name" value="SBP_3_CS"/>
</dbReference>
<feature type="non-terminal residue" evidence="5">
    <location>
        <position position="1"/>
    </location>
</feature>
<dbReference type="Proteomes" id="UP000476338">
    <property type="component" value="Unassembled WGS sequence"/>
</dbReference>
<reference evidence="5 6" key="2">
    <citation type="submission" date="2020-03" db="EMBL/GenBank/DDBJ databases">
        <title>Campylobacter portucalensis sp. nov., a new species of Campylobacter isolated from the reproductive tract of bulls.</title>
        <authorList>
            <person name="Silva M.F."/>
            <person name="Pereira G."/>
            <person name="Carneiro C."/>
            <person name="Hemphill A."/>
            <person name="Mateus L."/>
            <person name="Lopes-Da-Costa L."/>
            <person name="Silva E."/>
        </authorList>
    </citation>
    <scope>NUCLEOTIDE SEQUENCE [LARGE SCALE GENOMIC DNA]</scope>
    <source>
        <strain evidence="5 6">FMV-PI01</strain>
    </source>
</reference>
<evidence type="ECO:0000313" key="6">
    <source>
        <dbReference type="Proteomes" id="UP000476338"/>
    </source>
</evidence>
<dbReference type="GO" id="GO:0005576">
    <property type="term" value="C:extracellular region"/>
    <property type="evidence" value="ECO:0007669"/>
    <property type="project" value="TreeGrafter"/>
</dbReference>
<reference evidence="5 6" key="1">
    <citation type="submission" date="2019-09" db="EMBL/GenBank/DDBJ databases">
        <authorList>
            <person name="Silva M."/>
            <person name="Pereira G."/>
            <person name="Lopes-Da-Costa L."/>
            <person name="Silva E."/>
        </authorList>
    </citation>
    <scope>NUCLEOTIDE SEQUENCE [LARGE SCALE GENOMIC DNA]</scope>
    <source>
        <strain evidence="5 6">FMV-PI01</strain>
    </source>
</reference>
<dbReference type="RefSeq" id="WP_154571457.1">
    <property type="nucleotide sequence ID" value="NZ_VWSJ01000098.1"/>
</dbReference>
<dbReference type="GO" id="GO:0030288">
    <property type="term" value="C:outer membrane-bounded periplasmic space"/>
    <property type="evidence" value="ECO:0007669"/>
    <property type="project" value="TreeGrafter"/>
</dbReference>
<dbReference type="EMBL" id="VWSJ01000098">
    <property type="protein sequence ID" value="MSN97219.1"/>
    <property type="molecule type" value="Genomic_DNA"/>
</dbReference>
<name>A0A6L5WJ77_9BACT</name>
<evidence type="ECO:0000259" key="4">
    <source>
        <dbReference type="Pfam" id="PF00497"/>
    </source>
</evidence>
<dbReference type="Pfam" id="PF00497">
    <property type="entry name" value="SBP_bac_3"/>
    <property type="match status" value="1"/>
</dbReference>
<dbReference type="InterPro" id="IPR051455">
    <property type="entry name" value="Bact_solute-bind_prot3"/>
</dbReference>
<evidence type="ECO:0000256" key="2">
    <source>
        <dbReference type="ARBA" id="ARBA00022448"/>
    </source>
</evidence>
<keyword evidence="3" id="KW-0732">Signal</keyword>
<accession>A0A6L5WJ77</accession>
<dbReference type="Gene3D" id="3.40.190.10">
    <property type="entry name" value="Periplasmic binding protein-like II"/>
    <property type="match status" value="1"/>
</dbReference>
<evidence type="ECO:0000313" key="5">
    <source>
        <dbReference type="EMBL" id="MSN97219.1"/>
    </source>
</evidence>
<evidence type="ECO:0000256" key="1">
    <source>
        <dbReference type="ARBA" id="ARBA00010333"/>
    </source>
</evidence>
<gene>
    <name evidence="5" type="ORF">F1B92_08625</name>
</gene>
<keyword evidence="6" id="KW-1185">Reference proteome</keyword>
<keyword evidence="2" id="KW-0813">Transport</keyword>
<dbReference type="AlphaFoldDB" id="A0A6L5WJ77"/>
<dbReference type="SUPFAM" id="SSF53850">
    <property type="entry name" value="Periplasmic binding protein-like II"/>
    <property type="match status" value="1"/>
</dbReference>
<protein>
    <submittedName>
        <fullName evidence="5">Transporter substrate-binding domain-containing protein</fullName>
    </submittedName>
</protein>